<proteinExistence type="predicted"/>
<feature type="domain" description="Wall-associated receptor kinase galacturonan-binding" evidence="9">
    <location>
        <begin position="285"/>
        <end position="348"/>
    </location>
</feature>
<dbReference type="Proteomes" id="UP000257109">
    <property type="component" value="Unassembled WGS sequence"/>
</dbReference>
<evidence type="ECO:0000313" key="12">
    <source>
        <dbReference type="Proteomes" id="UP000257109"/>
    </source>
</evidence>
<evidence type="ECO:0000256" key="2">
    <source>
        <dbReference type="ARBA" id="ARBA00012513"/>
    </source>
</evidence>
<comment type="caution">
    <text evidence="11">The sequence shown here is derived from an EMBL/GenBank/DDBJ whole genome shotgun (WGS) entry which is preliminary data.</text>
</comment>
<dbReference type="PANTHER" id="PTHR33138">
    <property type="entry name" value="OS01G0690200 PROTEIN"/>
    <property type="match status" value="1"/>
</dbReference>
<dbReference type="AlphaFoldDB" id="A0A371FBC2"/>
<dbReference type="OrthoDB" id="635050at2759"/>
<evidence type="ECO:0000256" key="7">
    <source>
        <dbReference type="SAM" id="MobiDB-lite"/>
    </source>
</evidence>
<accession>A0A371FBC2</accession>
<evidence type="ECO:0000256" key="5">
    <source>
        <dbReference type="ARBA" id="ARBA00047899"/>
    </source>
</evidence>
<comment type="catalytic activity">
    <reaction evidence="5">
        <text>L-threonyl-[protein] + ATP = O-phospho-L-threonyl-[protein] + ADP + H(+)</text>
        <dbReference type="Rhea" id="RHEA:46608"/>
        <dbReference type="Rhea" id="RHEA-COMP:11060"/>
        <dbReference type="Rhea" id="RHEA-COMP:11605"/>
        <dbReference type="ChEBI" id="CHEBI:15378"/>
        <dbReference type="ChEBI" id="CHEBI:30013"/>
        <dbReference type="ChEBI" id="CHEBI:30616"/>
        <dbReference type="ChEBI" id="CHEBI:61977"/>
        <dbReference type="ChEBI" id="CHEBI:456216"/>
        <dbReference type="EC" id="2.7.11.1"/>
    </reaction>
</comment>
<feature type="non-terminal residue" evidence="11">
    <location>
        <position position="1"/>
    </location>
</feature>
<feature type="domain" description="Wall-associated receptor kinase C-terminal" evidence="10">
    <location>
        <begin position="145"/>
        <end position="238"/>
    </location>
</feature>
<keyword evidence="4" id="KW-0325">Glycoprotein</keyword>
<feature type="domain" description="Wall-associated receptor kinase galacturonan-binding" evidence="9">
    <location>
        <begin position="30"/>
        <end position="96"/>
    </location>
</feature>
<evidence type="ECO:0000256" key="4">
    <source>
        <dbReference type="ARBA" id="ARBA00023180"/>
    </source>
</evidence>
<comment type="subcellular location">
    <subcellularLocation>
        <location evidence="1">Membrane</location>
        <topology evidence="1">Single-pass membrane protein</topology>
    </subcellularLocation>
</comment>
<feature type="chain" id="PRO_5016688797" description="non-specific serine/threonine protein kinase" evidence="8">
    <location>
        <begin position="22"/>
        <end position="604"/>
    </location>
</feature>
<dbReference type="EMBL" id="QJKJ01009787">
    <property type="protein sequence ID" value="RDX75589.1"/>
    <property type="molecule type" value="Genomic_DNA"/>
</dbReference>
<dbReference type="GO" id="GO:0004674">
    <property type="term" value="F:protein serine/threonine kinase activity"/>
    <property type="evidence" value="ECO:0007669"/>
    <property type="project" value="UniProtKB-EC"/>
</dbReference>
<evidence type="ECO:0000256" key="6">
    <source>
        <dbReference type="ARBA" id="ARBA00048679"/>
    </source>
</evidence>
<evidence type="ECO:0000256" key="8">
    <source>
        <dbReference type="SAM" id="SignalP"/>
    </source>
</evidence>
<reference evidence="11" key="1">
    <citation type="submission" date="2018-05" db="EMBL/GenBank/DDBJ databases">
        <title>Draft genome of Mucuna pruriens seed.</title>
        <authorList>
            <person name="Nnadi N.E."/>
            <person name="Vos R."/>
            <person name="Hasami M.H."/>
            <person name="Devisetty U.K."/>
            <person name="Aguiy J.C."/>
        </authorList>
    </citation>
    <scope>NUCLEOTIDE SEQUENCE [LARGE SCALE GENOMIC DNA]</scope>
    <source>
        <strain evidence="11">JCA_2017</strain>
    </source>
</reference>
<name>A0A371FBC2_MUCPR</name>
<dbReference type="InterPro" id="IPR025287">
    <property type="entry name" value="WAK_GUB"/>
</dbReference>
<dbReference type="PANTHER" id="PTHR33138:SF79">
    <property type="entry name" value="WALL-ASSOCIATED RECEPTOR KINASE GALACTURONAN-BINDING DOMAIN-CONTAINING PROTEIN"/>
    <property type="match status" value="1"/>
</dbReference>
<sequence length="604" mass="66733">MPISLCSLFALSIIILVTCHAESSNTSATCAPSNCGNISIRYPFWNKSNTTNTKEFCGYPDFGLECVGNHAIITLPSDKYYVTDINYDNHSITLVDIDVLDQSCPRARHNVSIHNLPFSFSQQDLNLSFYFNCSSHPSSVDSIGCMKNEMNQSYVFMAGDEAENGNEWLKQCEEHVVVIVKQDEIEISDLIPGFGDAMKKGFVLDWMQAGDCAVCEESHGNCGFDLTTKQSRCLCTDGRNVAKSCKKGTLISIMPSPSSLINTLFFFSLFFPTYLSSDIEGYTACEPFICGNFSNISYPFWSVDQRDYCGHPMFKLDCQQDNVTIDIMSQKFHVIDLNQSSKVLKIARLDLWADPCTNEYVNVNLDSGFFNYTSSDDNYTLLYDCDPVSYTPPPSLNLDASISFTCPTDGGKDGFFVLSSDVVNFKVLGCKNSIAVPVLRVAVKDALAVQNVLEEGFEVGWRGVDEGQCDGCKQDGGRCGHNASMDAFICFCPNQQSNGGGFCSKSLAESPLPAPAPRPTPEKGLLPPPYSPKYQQQSPPAPSILLDINPILYRMKMVRTNIINYDDCSSDFANASLISLSSNIYCAQHHHFLQLAGPEQENKN</sequence>
<feature type="region of interest" description="Disordered" evidence="7">
    <location>
        <begin position="513"/>
        <end position="542"/>
    </location>
</feature>
<dbReference type="GO" id="GO:0016020">
    <property type="term" value="C:membrane"/>
    <property type="evidence" value="ECO:0007669"/>
    <property type="project" value="UniProtKB-SubCell"/>
</dbReference>
<evidence type="ECO:0000256" key="3">
    <source>
        <dbReference type="ARBA" id="ARBA00022729"/>
    </source>
</evidence>
<comment type="catalytic activity">
    <reaction evidence="6">
        <text>L-seryl-[protein] + ATP = O-phospho-L-seryl-[protein] + ADP + H(+)</text>
        <dbReference type="Rhea" id="RHEA:17989"/>
        <dbReference type="Rhea" id="RHEA-COMP:9863"/>
        <dbReference type="Rhea" id="RHEA-COMP:11604"/>
        <dbReference type="ChEBI" id="CHEBI:15378"/>
        <dbReference type="ChEBI" id="CHEBI:29999"/>
        <dbReference type="ChEBI" id="CHEBI:30616"/>
        <dbReference type="ChEBI" id="CHEBI:83421"/>
        <dbReference type="ChEBI" id="CHEBI:456216"/>
        <dbReference type="EC" id="2.7.11.1"/>
    </reaction>
</comment>
<evidence type="ECO:0000259" key="9">
    <source>
        <dbReference type="Pfam" id="PF13947"/>
    </source>
</evidence>
<feature type="signal peptide" evidence="8">
    <location>
        <begin position="1"/>
        <end position="21"/>
    </location>
</feature>
<evidence type="ECO:0000259" key="10">
    <source>
        <dbReference type="Pfam" id="PF14380"/>
    </source>
</evidence>
<evidence type="ECO:0000313" key="11">
    <source>
        <dbReference type="EMBL" id="RDX75589.1"/>
    </source>
</evidence>
<feature type="domain" description="Wall-associated receptor kinase C-terminal" evidence="10">
    <location>
        <begin position="427"/>
        <end position="494"/>
    </location>
</feature>
<dbReference type="STRING" id="157652.A0A371FBC2"/>
<dbReference type="GO" id="GO:0030247">
    <property type="term" value="F:polysaccharide binding"/>
    <property type="evidence" value="ECO:0007669"/>
    <property type="project" value="InterPro"/>
</dbReference>
<evidence type="ECO:0000256" key="1">
    <source>
        <dbReference type="ARBA" id="ARBA00004167"/>
    </source>
</evidence>
<dbReference type="Pfam" id="PF13947">
    <property type="entry name" value="GUB_WAK_bind"/>
    <property type="match status" value="2"/>
</dbReference>
<keyword evidence="3 8" id="KW-0732">Signal</keyword>
<protein>
    <recommendedName>
        <fullName evidence="2">non-specific serine/threonine protein kinase</fullName>
        <ecNumber evidence="2">2.7.11.1</ecNumber>
    </recommendedName>
</protein>
<dbReference type="InterPro" id="IPR032872">
    <property type="entry name" value="WAK_assoc_C"/>
</dbReference>
<keyword evidence="12" id="KW-1185">Reference proteome</keyword>
<gene>
    <name evidence="11" type="primary">LRK10L-2.7</name>
    <name evidence="11" type="ORF">CR513_44515</name>
</gene>
<organism evidence="11 12">
    <name type="scientific">Mucuna pruriens</name>
    <name type="common">Velvet bean</name>
    <name type="synonym">Dolichos pruriens</name>
    <dbReference type="NCBI Taxonomy" id="157652"/>
    <lineage>
        <taxon>Eukaryota</taxon>
        <taxon>Viridiplantae</taxon>
        <taxon>Streptophyta</taxon>
        <taxon>Embryophyta</taxon>
        <taxon>Tracheophyta</taxon>
        <taxon>Spermatophyta</taxon>
        <taxon>Magnoliopsida</taxon>
        <taxon>eudicotyledons</taxon>
        <taxon>Gunneridae</taxon>
        <taxon>Pentapetalae</taxon>
        <taxon>rosids</taxon>
        <taxon>fabids</taxon>
        <taxon>Fabales</taxon>
        <taxon>Fabaceae</taxon>
        <taxon>Papilionoideae</taxon>
        <taxon>50 kb inversion clade</taxon>
        <taxon>NPAAA clade</taxon>
        <taxon>indigoferoid/millettioid clade</taxon>
        <taxon>Phaseoleae</taxon>
        <taxon>Mucuna</taxon>
    </lineage>
</organism>
<dbReference type="EC" id="2.7.11.1" evidence="2"/>
<dbReference type="Pfam" id="PF14380">
    <property type="entry name" value="WAK_assoc"/>
    <property type="match status" value="2"/>
</dbReference>